<proteinExistence type="predicted"/>
<name>A0A2P5EJ93_TREOI</name>
<gene>
    <name evidence="1" type="ORF">TorRG33x02_186220</name>
</gene>
<reference evidence="2" key="1">
    <citation type="submission" date="2016-06" db="EMBL/GenBank/DDBJ databases">
        <title>Parallel loss of symbiosis genes in relatives of nitrogen-fixing non-legume Parasponia.</title>
        <authorList>
            <person name="Van Velzen R."/>
            <person name="Holmer R."/>
            <person name="Bu F."/>
            <person name="Rutten L."/>
            <person name="Van Zeijl A."/>
            <person name="Liu W."/>
            <person name="Santuari L."/>
            <person name="Cao Q."/>
            <person name="Sharma T."/>
            <person name="Shen D."/>
            <person name="Roswanjaya Y."/>
            <person name="Wardhani T."/>
            <person name="Kalhor M.S."/>
            <person name="Jansen J."/>
            <person name="Van den Hoogen J."/>
            <person name="Gungor B."/>
            <person name="Hartog M."/>
            <person name="Hontelez J."/>
            <person name="Verver J."/>
            <person name="Yang W.-C."/>
            <person name="Schijlen E."/>
            <person name="Repin R."/>
            <person name="Schilthuizen M."/>
            <person name="Schranz E."/>
            <person name="Heidstra R."/>
            <person name="Miyata K."/>
            <person name="Fedorova E."/>
            <person name="Kohlen W."/>
            <person name="Bisseling T."/>
            <person name="Smit S."/>
            <person name="Geurts R."/>
        </authorList>
    </citation>
    <scope>NUCLEOTIDE SEQUENCE [LARGE SCALE GENOMIC DNA]</scope>
    <source>
        <strain evidence="2">cv. RG33-2</strain>
    </source>
</reference>
<evidence type="ECO:0000313" key="1">
    <source>
        <dbReference type="EMBL" id="PON85620.1"/>
    </source>
</evidence>
<dbReference type="Proteomes" id="UP000237000">
    <property type="component" value="Unassembled WGS sequence"/>
</dbReference>
<keyword evidence="2" id="KW-1185">Reference proteome</keyword>
<dbReference type="EMBL" id="JXTC01000145">
    <property type="protein sequence ID" value="PON85620.1"/>
    <property type="molecule type" value="Genomic_DNA"/>
</dbReference>
<comment type="caution">
    <text evidence="1">The sequence shown here is derived from an EMBL/GenBank/DDBJ whole genome shotgun (WGS) entry which is preliminary data.</text>
</comment>
<evidence type="ECO:0000313" key="2">
    <source>
        <dbReference type="Proteomes" id="UP000237000"/>
    </source>
</evidence>
<sequence length="121" mass="13915">MANIFMEQPTIKAWPQFSPSNNGSLIQSKAQHAKNKGAVSDRFNDLSIAVEIDDDDDFSRSDVLHHWKREREKEREELTPLSVEIIGIRKIKINIRVLMPMPTPETVTMENDRPGEQKSDK</sequence>
<dbReference type="AlphaFoldDB" id="A0A2P5EJ93"/>
<dbReference type="InParanoid" id="A0A2P5EJ93"/>
<protein>
    <submittedName>
        <fullName evidence="1">Uncharacterized protein</fullName>
    </submittedName>
</protein>
<accession>A0A2P5EJ93</accession>
<organism evidence="1 2">
    <name type="scientific">Trema orientale</name>
    <name type="common">Charcoal tree</name>
    <name type="synonym">Celtis orientalis</name>
    <dbReference type="NCBI Taxonomy" id="63057"/>
    <lineage>
        <taxon>Eukaryota</taxon>
        <taxon>Viridiplantae</taxon>
        <taxon>Streptophyta</taxon>
        <taxon>Embryophyta</taxon>
        <taxon>Tracheophyta</taxon>
        <taxon>Spermatophyta</taxon>
        <taxon>Magnoliopsida</taxon>
        <taxon>eudicotyledons</taxon>
        <taxon>Gunneridae</taxon>
        <taxon>Pentapetalae</taxon>
        <taxon>rosids</taxon>
        <taxon>fabids</taxon>
        <taxon>Rosales</taxon>
        <taxon>Cannabaceae</taxon>
        <taxon>Trema</taxon>
    </lineage>
</organism>